<accession>A0A8S3ECQ1</accession>
<protein>
    <recommendedName>
        <fullName evidence="3">Myosin tail domain-containing protein</fullName>
    </recommendedName>
</protein>
<dbReference type="PANTHER" id="PTHR45615:SF40">
    <property type="entry name" value="MYOSIN HEAVY CHAIN, NON-MUSCLE"/>
    <property type="match status" value="1"/>
</dbReference>
<dbReference type="SUPFAM" id="SSF90257">
    <property type="entry name" value="Myosin rod fragments"/>
    <property type="match status" value="1"/>
</dbReference>
<feature type="non-terminal residue" evidence="4">
    <location>
        <position position="282"/>
    </location>
</feature>
<feature type="domain" description="Myosin tail" evidence="3">
    <location>
        <begin position="10"/>
        <end position="271"/>
    </location>
</feature>
<dbReference type="Proteomes" id="UP000681967">
    <property type="component" value="Unassembled WGS sequence"/>
</dbReference>
<dbReference type="Gene3D" id="1.20.5.340">
    <property type="match status" value="1"/>
</dbReference>
<dbReference type="PANTHER" id="PTHR45615">
    <property type="entry name" value="MYOSIN HEAVY CHAIN, NON-MUSCLE"/>
    <property type="match status" value="1"/>
</dbReference>
<organism evidence="4 5">
    <name type="scientific">Rotaria magnacalcarata</name>
    <dbReference type="NCBI Taxonomy" id="392030"/>
    <lineage>
        <taxon>Eukaryota</taxon>
        <taxon>Metazoa</taxon>
        <taxon>Spiralia</taxon>
        <taxon>Gnathifera</taxon>
        <taxon>Rotifera</taxon>
        <taxon>Eurotatoria</taxon>
        <taxon>Bdelloidea</taxon>
        <taxon>Philodinida</taxon>
        <taxon>Philodinidae</taxon>
        <taxon>Rotaria</taxon>
    </lineage>
</organism>
<dbReference type="Pfam" id="PF01576">
    <property type="entry name" value="Myosin_tail_1"/>
    <property type="match status" value="1"/>
</dbReference>
<evidence type="ECO:0000256" key="2">
    <source>
        <dbReference type="SAM" id="Coils"/>
    </source>
</evidence>
<sequence length="282" mass="33297">KKNFIKIIFSLEDEEQNRQKLQLERTQSEGKIKNLENLVATLQNELSKGQKEQIVLYDKFQDTVVDRQKEEEKLKNLLKIKTKLESQCNDLQQRFDREVELRQKRDRDIRELEIENQELLGQLQDLKQSIKGLDAQLKRRNEDLNKVIATAESDAATKANFQKQIRDCQSELDALQTNFASEKEIRKSLESEKRSLMEENNSLRNEIFDSTDVSQEILEREKKLQEDLSSLKNELYQTRKNHEENIVDLRSKHSKELEELTKTLENTKKQLQGCPRNLPDID</sequence>
<dbReference type="EMBL" id="CAJOBH010224831">
    <property type="protein sequence ID" value="CAF5045246.1"/>
    <property type="molecule type" value="Genomic_DNA"/>
</dbReference>
<reference evidence="4" key="1">
    <citation type="submission" date="2021-02" db="EMBL/GenBank/DDBJ databases">
        <authorList>
            <person name="Nowell W R."/>
        </authorList>
    </citation>
    <scope>NUCLEOTIDE SEQUENCE</scope>
</reference>
<feature type="coiled-coil region" evidence="2">
    <location>
        <begin position="11"/>
        <end position="270"/>
    </location>
</feature>
<evidence type="ECO:0000313" key="5">
    <source>
        <dbReference type="Proteomes" id="UP000681967"/>
    </source>
</evidence>
<dbReference type="GO" id="GO:0032982">
    <property type="term" value="C:myosin filament"/>
    <property type="evidence" value="ECO:0007669"/>
    <property type="project" value="TreeGrafter"/>
</dbReference>
<dbReference type="InterPro" id="IPR002928">
    <property type="entry name" value="Myosin_tail"/>
</dbReference>
<dbReference type="GO" id="GO:0005737">
    <property type="term" value="C:cytoplasm"/>
    <property type="evidence" value="ECO:0007669"/>
    <property type="project" value="TreeGrafter"/>
</dbReference>
<keyword evidence="1 2" id="KW-0175">Coiled coil</keyword>
<proteinExistence type="predicted"/>
<dbReference type="AlphaFoldDB" id="A0A8S3ECQ1"/>
<evidence type="ECO:0000256" key="1">
    <source>
        <dbReference type="ARBA" id="ARBA00023054"/>
    </source>
</evidence>
<dbReference type="GO" id="GO:0051015">
    <property type="term" value="F:actin filament binding"/>
    <property type="evidence" value="ECO:0007669"/>
    <property type="project" value="TreeGrafter"/>
</dbReference>
<dbReference type="GO" id="GO:0016460">
    <property type="term" value="C:myosin II complex"/>
    <property type="evidence" value="ECO:0007669"/>
    <property type="project" value="TreeGrafter"/>
</dbReference>
<name>A0A8S3ECQ1_9BILA</name>
<comment type="caution">
    <text evidence="4">The sequence shown here is derived from an EMBL/GenBank/DDBJ whole genome shotgun (WGS) entry which is preliminary data.</text>
</comment>
<gene>
    <name evidence="4" type="ORF">BYL167_LOCUS57402</name>
</gene>
<dbReference type="GO" id="GO:0000146">
    <property type="term" value="F:microfilament motor activity"/>
    <property type="evidence" value="ECO:0007669"/>
    <property type="project" value="TreeGrafter"/>
</dbReference>
<evidence type="ECO:0000313" key="4">
    <source>
        <dbReference type="EMBL" id="CAF5045246.1"/>
    </source>
</evidence>
<evidence type="ECO:0000259" key="3">
    <source>
        <dbReference type="Pfam" id="PF01576"/>
    </source>
</evidence>
<dbReference type="Gene3D" id="1.20.5.1160">
    <property type="entry name" value="Vasodilator-stimulated phosphoprotein"/>
    <property type="match status" value="1"/>
</dbReference>